<evidence type="ECO:0000313" key="1">
    <source>
        <dbReference type="EMBL" id="MFC5849636.1"/>
    </source>
</evidence>
<sequence>MPQDHSEAPDVPTATWIIDALEGRLARVELEDGETVDLSLSSLPPGAREGDVLRVFEDGGDFTLEIDHAETARRRAGAQAQLDALNQAAPAGEIDL</sequence>
<dbReference type="Proteomes" id="UP001595979">
    <property type="component" value="Unassembled WGS sequence"/>
</dbReference>
<evidence type="ECO:0000313" key="2">
    <source>
        <dbReference type="Proteomes" id="UP001595979"/>
    </source>
</evidence>
<name>A0ABW1DPT5_9DEIO</name>
<dbReference type="InterPro" id="IPR021377">
    <property type="entry name" value="DUF3006"/>
</dbReference>
<organism evidence="1 2">
    <name type="scientific">Deinococcus petrolearius</name>
    <dbReference type="NCBI Taxonomy" id="1751295"/>
    <lineage>
        <taxon>Bacteria</taxon>
        <taxon>Thermotogati</taxon>
        <taxon>Deinococcota</taxon>
        <taxon>Deinococci</taxon>
        <taxon>Deinococcales</taxon>
        <taxon>Deinococcaceae</taxon>
        <taxon>Deinococcus</taxon>
    </lineage>
</organism>
<reference evidence="2" key="1">
    <citation type="journal article" date="2019" name="Int. J. Syst. Evol. Microbiol.">
        <title>The Global Catalogue of Microorganisms (GCM) 10K type strain sequencing project: providing services to taxonomists for standard genome sequencing and annotation.</title>
        <authorList>
            <consortium name="The Broad Institute Genomics Platform"/>
            <consortium name="The Broad Institute Genome Sequencing Center for Infectious Disease"/>
            <person name="Wu L."/>
            <person name="Ma J."/>
        </authorList>
    </citation>
    <scope>NUCLEOTIDE SEQUENCE [LARGE SCALE GENOMIC DNA]</scope>
    <source>
        <strain evidence="2">CGMCC 1.15053</strain>
    </source>
</reference>
<comment type="caution">
    <text evidence="1">The sequence shown here is derived from an EMBL/GenBank/DDBJ whole genome shotgun (WGS) entry which is preliminary data.</text>
</comment>
<keyword evidence="2" id="KW-1185">Reference proteome</keyword>
<protein>
    <submittedName>
        <fullName evidence="1">DUF3006 domain-containing protein</fullName>
    </submittedName>
</protein>
<dbReference type="RefSeq" id="WP_380050945.1">
    <property type="nucleotide sequence ID" value="NZ_JBHSOH010000029.1"/>
</dbReference>
<gene>
    <name evidence="1" type="ORF">ACFPQ6_15120</name>
</gene>
<dbReference type="EMBL" id="JBHSOH010000029">
    <property type="protein sequence ID" value="MFC5849636.1"/>
    <property type="molecule type" value="Genomic_DNA"/>
</dbReference>
<dbReference type="Pfam" id="PF11213">
    <property type="entry name" value="DUF3006"/>
    <property type="match status" value="1"/>
</dbReference>
<proteinExistence type="predicted"/>
<accession>A0ABW1DPT5</accession>